<dbReference type="AlphaFoldDB" id="A0A811UTR8"/>
<sequence>MHVRLFNELLCRREPREPVAKSAIVAWAPTASGHVATHSELENILWAAVDNYDWWSASHLFKELATKTQNATVHYTAYKVLWRKLTANKLQYDPTNLWIFMRR</sequence>
<accession>A0A811UTR8</accession>
<keyword evidence="2" id="KW-1185">Reference proteome</keyword>
<dbReference type="OrthoDB" id="7969820at2759"/>
<dbReference type="EMBL" id="CAJHJT010000034">
    <property type="protein sequence ID" value="CAD7002572.1"/>
    <property type="molecule type" value="Genomic_DNA"/>
</dbReference>
<organism evidence="1 2">
    <name type="scientific">Ceratitis capitata</name>
    <name type="common">Mediterranean fruit fly</name>
    <name type="synonym">Tephritis capitata</name>
    <dbReference type="NCBI Taxonomy" id="7213"/>
    <lineage>
        <taxon>Eukaryota</taxon>
        <taxon>Metazoa</taxon>
        <taxon>Ecdysozoa</taxon>
        <taxon>Arthropoda</taxon>
        <taxon>Hexapoda</taxon>
        <taxon>Insecta</taxon>
        <taxon>Pterygota</taxon>
        <taxon>Neoptera</taxon>
        <taxon>Endopterygota</taxon>
        <taxon>Diptera</taxon>
        <taxon>Brachycera</taxon>
        <taxon>Muscomorpha</taxon>
        <taxon>Tephritoidea</taxon>
        <taxon>Tephritidae</taxon>
        <taxon>Ceratitis</taxon>
        <taxon>Ceratitis</taxon>
    </lineage>
</organism>
<comment type="caution">
    <text evidence="1">The sequence shown here is derived from an EMBL/GenBank/DDBJ whole genome shotgun (WGS) entry which is preliminary data.</text>
</comment>
<proteinExistence type="predicted"/>
<evidence type="ECO:0000313" key="2">
    <source>
        <dbReference type="Proteomes" id="UP000606786"/>
    </source>
</evidence>
<evidence type="ECO:0000313" key="1">
    <source>
        <dbReference type="EMBL" id="CAD7002572.1"/>
    </source>
</evidence>
<gene>
    <name evidence="1" type="ORF">CCAP1982_LOCUS11060</name>
</gene>
<dbReference type="Proteomes" id="UP000606786">
    <property type="component" value="Unassembled WGS sequence"/>
</dbReference>
<reference evidence="1" key="1">
    <citation type="submission" date="2020-11" db="EMBL/GenBank/DDBJ databases">
        <authorList>
            <person name="Whitehead M."/>
        </authorList>
    </citation>
    <scope>NUCLEOTIDE SEQUENCE</scope>
    <source>
        <strain evidence="1">EGII</strain>
    </source>
</reference>
<name>A0A811UTR8_CERCA</name>
<protein>
    <submittedName>
        <fullName evidence="1">(Mediterranean fruit fly) hypothetical protein</fullName>
    </submittedName>
</protein>